<dbReference type="RefSeq" id="WP_068665632.1">
    <property type="nucleotide sequence ID" value="NZ_CP015520.1"/>
</dbReference>
<dbReference type="EMBL" id="CP015520">
    <property type="protein sequence ID" value="ANF22688.1"/>
    <property type="molecule type" value="Genomic_DNA"/>
</dbReference>
<name>A0A172WGW2_9EURY</name>
<dbReference type="KEGG" id="tpie:A7C91_05505"/>
<organism evidence="1 2">
    <name type="scientific">Thermococcus piezophilus</name>
    <dbReference type="NCBI Taxonomy" id="1712654"/>
    <lineage>
        <taxon>Archaea</taxon>
        <taxon>Methanobacteriati</taxon>
        <taxon>Methanobacteriota</taxon>
        <taxon>Thermococci</taxon>
        <taxon>Thermococcales</taxon>
        <taxon>Thermococcaceae</taxon>
        <taxon>Thermococcus</taxon>
    </lineage>
</organism>
<dbReference type="AlphaFoldDB" id="A0A172WGW2"/>
<evidence type="ECO:0000313" key="1">
    <source>
        <dbReference type="EMBL" id="ANF22688.1"/>
    </source>
</evidence>
<reference evidence="2" key="1">
    <citation type="journal article" date="2016" name="Syst. Appl. Microbiol.">
        <title>Thermococcus piezophilus sp. nov., a novel hyperthermophilic and piezophilic archaeon with a broad pressure range for growth, isolated from a deepest hydrothermal vent at the Mid-Cayman Rise.</title>
        <authorList>
            <person name="Dalmasso C."/>
            <person name="Oger P."/>
            <person name="Selva G."/>
            <person name="Courtine D."/>
            <person name="L'Haridon S."/>
            <person name="Garlaschelli A."/>
            <person name="Roussel E."/>
            <person name="Miyazaki J."/>
            <person name="Reveillaud J."/>
            <person name="Jebbar M."/>
            <person name="Takai K."/>
            <person name="Maignien L."/>
            <person name="Alain K."/>
        </authorList>
    </citation>
    <scope>NUCLEOTIDE SEQUENCE [LARGE SCALE GENOMIC DNA]</scope>
    <source>
        <strain evidence="2">CDGS</strain>
    </source>
</reference>
<gene>
    <name evidence="1" type="ORF">A7C91_05505</name>
</gene>
<protein>
    <submittedName>
        <fullName evidence="1">Uncharacterized protein</fullName>
    </submittedName>
</protein>
<dbReference type="GeneID" id="28495629"/>
<dbReference type="OrthoDB" id="85696at2157"/>
<keyword evidence="2" id="KW-1185">Reference proteome</keyword>
<proteinExistence type="predicted"/>
<accession>A0A172WGW2</accession>
<evidence type="ECO:0000313" key="2">
    <source>
        <dbReference type="Proteomes" id="UP000076969"/>
    </source>
</evidence>
<dbReference type="STRING" id="1712654.A7C91_05505"/>
<sequence>MRQGFIFTLDALLALTLVSLFVVSTVTMVENMEHGYATQVREKNKDMAENLLRTFRTVPLDNLVPPTQISDWIGDGTLDLTYVNPQMPPLQIVATYWALNSTEYKQKAEAIMKYLLQNLASGYKYQLIINNYTSPYLTFDNSYQNASDVGSATVMVSGYVANETPRGYVAKAYLTKFVTFQEKLVGIQRVLAGGYYCSQPVPSSYNDYSLTVSKLYLEYQTVPGYENTVQSGRFQLEGSYNGGSVSVNEDLSWWSVNYRNVYVDGYGYVGQITISNGVNTVRLYLNKRFSSFTTNYDVRAIVYEDASGNQEVVYPDSGVYVVVSWTWNWGWYISSSRAYTTTPDISNAIYRVSVPPYECNDFNDNSLNVTLRFKLPLDASDISGLLNYATRAGEFVNFILNGKTLTSTEISNYLVGGDNVLDAYFYNPQWYEIGFGSGSWISLKYKTSTPQVDNPGLVKFYSITSEGTGIYYLNSLFVPGNVTGINIKLTVEGVHEIRIYYSNGTTLNLIYENTSVSPGLTTVTIDNSTLMGNLTRYATLQELSKRNFNLVIMLDAYYDTNYSRPVRYAGQDYNYEWSNQRTLYGYPDSYINITYIPRVTMTRFTIPLEQIYSPNGEGRYLAGYKTMYFDYYLPDKAQPWYVDVWTAISFSGYPTGLTTLYDGPNANTKVFEFPLDYYLIRLAYTRLTNNIMVPGETNEFKLESDSNDYVFRVDDSRAIVHYFLNGYAPYGKVFTYYAQDNACGYNLIYWYNLGSGVQQGSVLIGNCRPSEAPVQKKTDDLEPGKYALDDAIYRLFVQLGAEEDSASFPGTKDNPIRVELKGLAGKAIGIKSVPATGGSITVTLRIWRGG</sequence>
<dbReference type="Proteomes" id="UP000076969">
    <property type="component" value="Chromosome"/>
</dbReference>